<feature type="domain" description="DUF6438" evidence="1">
    <location>
        <begin position="143"/>
        <end position="242"/>
    </location>
</feature>
<gene>
    <name evidence="2" type="ordered locus">Halxa_3675</name>
</gene>
<dbReference type="GeneID" id="10798620"/>
<evidence type="ECO:0000313" key="3">
    <source>
        <dbReference type="Proteomes" id="UP000006794"/>
    </source>
</evidence>
<dbReference type="Proteomes" id="UP000006794">
    <property type="component" value="Chromosome"/>
</dbReference>
<evidence type="ECO:0000313" key="2">
    <source>
        <dbReference type="EMBL" id="AEH38283.1"/>
    </source>
</evidence>
<dbReference type="RefSeq" id="WP_013881171.1">
    <property type="nucleotide sequence ID" value="NC_015666.1"/>
</dbReference>
<keyword evidence="3" id="KW-1185">Reference proteome</keyword>
<proteinExistence type="predicted"/>
<dbReference type="Gene3D" id="1.25.10.10">
    <property type="entry name" value="Leucine-rich Repeat Variant"/>
    <property type="match status" value="1"/>
</dbReference>
<dbReference type="eggNOG" id="arCOG02966">
    <property type="taxonomic scope" value="Archaea"/>
</dbReference>
<sequence length="359" mass="41098">MVISIQQYNDEQRATEELGRIHNGEILTANVDGFDDVVDRMRTEVRQERRRERKYDERRRESLSYRTRTVLHRPPPSLKDELSMVGRYDPPYGKFAVVRPPKADRERLLEMDREERVSLPDEPRSLDDIEFRLYHGPFDDSQPVYLLCITADGYGFYEGRENTPLGGPYAFRVSKSKRHELLDLCLESGFFEFDHTFVSAEDVAPLPSVSTGVRVGESEKWVYNYSRSAPRAVQRIETAIQEACLVDQWLEPDWRAILETLTTAPEAAGPALALLAAAHDERVLADADPDAVFEAVRPYLSSPDRTTRRDATETATRIFMLADCSLGEARELFEPLLDDDDEEIRTYAADALELIECND</sequence>
<protein>
    <recommendedName>
        <fullName evidence="1">DUF6438 domain-containing protein</fullName>
    </recommendedName>
</protein>
<dbReference type="SUPFAM" id="SSF48371">
    <property type="entry name" value="ARM repeat"/>
    <property type="match status" value="1"/>
</dbReference>
<evidence type="ECO:0000259" key="1">
    <source>
        <dbReference type="Pfam" id="PF20033"/>
    </source>
</evidence>
<organism evidence="2 3">
    <name type="scientific">Halopiger xanaduensis (strain DSM 18323 / JCM 14033 / SH-6)</name>
    <dbReference type="NCBI Taxonomy" id="797210"/>
    <lineage>
        <taxon>Archaea</taxon>
        <taxon>Methanobacteriati</taxon>
        <taxon>Methanobacteriota</taxon>
        <taxon>Stenosarchaea group</taxon>
        <taxon>Halobacteria</taxon>
        <taxon>Halobacteriales</taxon>
        <taxon>Natrialbaceae</taxon>
        <taxon>Halopiger</taxon>
    </lineage>
</organism>
<dbReference type="HOGENOM" id="CLU_770762_0_0_2"/>
<accession>F8DBL6</accession>
<dbReference type="KEGG" id="hxa:Halxa_3675"/>
<dbReference type="Pfam" id="PF20033">
    <property type="entry name" value="DUF6438"/>
    <property type="match status" value="1"/>
</dbReference>
<dbReference type="InterPro" id="IPR016024">
    <property type="entry name" value="ARM-type_fold"/>
</dbReference>
<dbReference type="EMBL" id="CP002839">
    <property type="protein sequence ID" value="AEH38283.1"/>
    <property type="molecule type" value="Genomic_DNA"/>
</dbReference>
<dbReference type="InterPro" id="IPR045497">
    <property type="entry name" value="DUF6438"/>
</dbReference>
<name>F8DBL6_HALXS</name>
<dbReference type="STRING" id="797210.Halxa_3675"/>
<dbReference type="InterPro" id="IPR011989">
    <property type="entry name" value="ARM-like"/>
</dbReference>
<dbReference type="AlphaFoldDB" id="F8DBL6"/>
<reference evidence="2 3" key="1">
    <citation type="journal article" date="2012" name="Stand. Genomic Sci.">
        <title>Complete genome sequence of Halopiger xanaduensis type strain (SH-6(T)).</title>
        <authorList>
            <person name="Anderson I."/>
            <person name="Tindall B.J."/>
            <person name="Rohde M."/>
            <person name="Lucas S."/>
            <person name="Han J."/>
            <person name="Lapidus A."/>
            <person name="Cheng J.F."/>
            <person name="Goodwin L."/>
            <person name="Pitluck S."/>
            <person name="Peters L."/>
            <person name="Pati A."/>
            <person name="Mikhailova N."/>
            <person name="Pagani I."/>
            <person name="Teshima H."/>
            <person name="Han C."/>
            <person name="Tapia R."/>
            <person name="Land M."/>
            <person name="Woyke T."/>
            <person name="Klenk H.P."/>
            <person name="Kyrpides N."/>
            <person name="Ivanova N."/>
        </authorList>
    </citation>
    <scope>NUCLEOTIDE SEQUENCE [LARGE SCALE GENOMIC DNA]</scope>
    <source>
        <strain evidence="3">DSM 18323 / JCM 14033 / SH-6</strain>
    </source>
</reference>